<comment type="similarity">
    <text evidence="3 4">Belongs to the universal ribosomal protein uL6 family.</text>
</comment>
<proteinExistence type="inferred from homology"/>
<keyword evidence="1 3" id="KW-0689">Ribosomal protein</keyword>
<dbReference type="PRINTS" id="PR00059">
    <property type="entry name" value="RIBOSOMALL6"/>
</dbReference>
<evidence type="ECO:0000256" key="3">
    <source>
        <dbReference type="HAMAP-Rule" id="MF_01365"/>
    </source>
</evidence>
<dbReference type="PANTHER" id="PTHR11655">
    <property type="entry name" value="60S/50S RIBOSOMAL PROTEIN L6/L9"/>
    <property type="match status" value="1"/>
</dbReference>
<evidence type="ECO:0000256" key="2">
    <source>
        <dbReference type="ARBA" id="ARBA00023274"/>
    </source>
</evidence>
<evidence type="ECO:0000313" key="8">
    <source>
        <dbReference type="Proteomes" id="UP001250932"/>
    </source>
</evidence>
<dbReference type="InterPro" id="IPR020040">
    <property type="entry name" value="Ribosomal_uL6_a/b-dom"/>
</dbReference>
<sequence length="179" mass="19317">MSRIGKKPVPIKKGVEVQVAGRQVTVKGPLGQLQWGLVDGVNVEVKDGHLHVERASDIPRLKALHGLTRMELHNLIEGVTTGFERTLELTGVGYRAQVKGQDLSLNVGFAHPVSVSIPKGVQATVDKQTVVLVKGIDKRLVTQVAANIRGIRPPDVYKQKGIKYAGEVLIKKAGKAGKK</sequence>
<evidence type="ECO:0000256" key="4">
    <source>
        <dbReference type="RuleBase" id="RU003869"/>
    </source>
</evidence>
<dbReference type="Gene3D" id="3.90.930.12">
    <property type="entry name" value="Ribosomal protein L6, alpha-beta domain"/>
    <property type="match status" value="2"/>
</dbReference>
<dbReference type="InterPro" id="IPR036789">
    <property type="entry name" value="Ribosomal_uL6-like_a/b-dom_sf"/>
</dbReference>
<accession>A0ABU3KCE4</accession>
<keyword evidence="2 3" id="KW-0687">Ribonucleoprotein</keyword>
<dbReference type="InterPro" id="IPR000702">
    <property type="entry name" value="Ribosomal_uL6-like"/>
</dbReference>
<keyword evidence="8" id="KW-1185">Reference proteome</keyword>
<organism evidence="7 8">
    <name type="scientific">Candidatus Nitronereus thalassa</name>
    <dbReference type="NCBI Taxonomy" id="3020898"/>
    <lineage>
        <taxon>Bacteria</taxon>
        <taxon>Pseudomonadati</taxon>
        <taxon>Nitrospirota</taxon>
        <taxon>Nitrospiria</taxon>
        <taxon>Nitrospirales</taxon>
        <taxon>Nitrospiraceae</taxon>
        <taxon>Candidatus Nitronereus</taxon>
    </lineage>
</organism>
<dbReference type="Pfam" id="PF00347">
    <property type="entry name" value="Ribosomal_L6"/>
    <property type="match status" value="2"/>
</dbReference>
<protein>
    <recommendedName>
        <fullName evidence="3">Large ribosomal subunit protein uL6</fullName>
    </recommendedName>
</protein>
<reference evidence="7 8" key="1">
    <citation type="journal article" date="2023" name="ISME J.">
        <title>Cultivation and genomic characterization of novel and ubiquitous marine nitrite-oxidizing bacteria from the Nitrospirales.</title>
        <authorList>
            <person name="Mueller A.J."/>
            <person name="Daebeler A."/>
            <person name="Herbold C.W."/>
            <person name="Kirkegaard R.H."/>
            <person name="Daims H."/>
        </authorList>
    </citation>
    <scope>NUCLEOTIDE SEQUENCE [LARGE SCALE GENOMIC DNA]</scope>
    <source>
        <strain evidence="7 8">EB</strain>
    </source>
</reference>
<name>A0ABU3KCE4_9BACT</name>
<dbReference type="PIRSF" id="PIRSF002162">
    <property type="entry name" value="Ribosomal_L6"/>
    <property type="match status" value="1"/>
</dbReference>
<keyword evidence="3 5" id="KW-0699">rRNA-binding</keyword>
<comment type="function">
    <text evidence="3 5">This protein binds to the 23S rRNA, and is important in its secondary structure. It is located near the subunit interface in the base of the L7/L12 stalk, and near the tRNA binding site of the peptidyltransferase center.</text>
</comment>
<dbReference type="SUPFAM" id="SSF56053">
    <property type="entry name" value="Ribosomal protein L6"/>
    <property type="match status" value="2"/>
</dbReference>
<dbReference type="NCBIfam" id="TIGR03654">
    <property type="entry name" value="L6_bact"/>
    <property type="match status" value="1"/>
</dbReference>
<feature type="domain" description="Large ribosomal subunit protein uL6 alpha-beta" evidence="6">
    <location>
        <begin position="13"/>
        <end position="82"/>
    </location>
</feature>
<evidence type="ECO:0000256" key="1">
    <source>
        <dbReference type="ARBA" id="ARBA00022980"/>
    </source>
</evidence>
<dbReference type="EMBL" id="JAQOUE010000002">
    <property type="protein sequence ID" value="MDT7043842.1"/>
    <property type="molecule type" value="Genomic_DNA"/>
</dbReference>
<evidence type="ECO:0000313" key="7">
    <source>
        <dbReference type="EMBL" id="MDT7043842.1"/>
    </source>
</evidence>
<comment type="caution">
    <text evidence="7">The sequence shown here is derived from an EMBL/GenBank/DDBJ whole genome shotgun (WGS) entry which is preliminary data.</text>
</comment>
<dbReference type="GO" id="GO:0005840">
    <property type="term" value="C:ribosome"/>
    <property type="evidence" value="ECO:0007669"/>
    <property type="project" value="UniProtKB-KW"/>
</dbReference>
<evidence type="ECO:0000256" key="5">
    <source>
        <dbReference type="RuleBase" id="RU003870"/>
    </source>
</evidence>
<dbReference type="InterPro" id="IPR019906">
    <property type="entry name" value="Ribosomal_uL6_bac-type"/>
</dbReference>
<evidence type="ECO:0000259" key="6">
    <source>
        <dbReference type="Pfam" id="PF00347"/>
    </source>
</evidence>
<gene>
    <name evidence="3 7" type="primary">rplF</name>
    <name evidence="7" type="ORF">PPG34_15915</name>
</gene>
<comment type="subunit">
    <text evidence="3">Part of the 50S ribosomal subunit.</text>
</comment>
<dbReference type="HAMAP" id="MF_01365_B">
    <property type="entry name" value="Ribosomal_uL6_B"/>
    <property type="match status" value="1"/>
</dbReference>
<dbReference type="RefSeq" id="WP_313834432.1">
    <property type="nucleotide sequence ID" value="NZ_JAQOUE010000002.1"/>
</dbReference>
<dbReference type="Proteomes" id="UP001250932">
    <property type="component" value="Unassembled WGS sequence"/>
</dbReference>
<keyword evidence="3 5" id="KW-0694">RNA-binding</keyword>
<feature type="domain" description="Large ribosomal subunit protein uL6 alpha-beta" evidence="6">
    <location>
        <begin position="91"/>
        <end position="164"/>
    </location>
</feature>
<dbReference type="PANTHER" id="PTHR11655:SF14">
    <property type="entry name" value="LARGE RIBOSOMAL SUBUNIT PROTEIN UL6M"/>
    <property type="match status" value="1"/>
</dbReference>